<feature type="compositionally biased region" description="Basic and acidic residues" evidence="1">
    <location>
        <begin position="408"/>
        <end position="436"/>
    </location>
</feature>
<proteinExistence type="predicted"/>
<dbReference type="EMBL" id="PYGE01000004">
    <property type="protein sequence ID" value="PSL05251.1"/>
    <property type="molecule type" value="Genomic_DNA"/>
</dbReference>
<reference evidence="3 4" key="1">
    <citation type="submission" date="2018-03" db="EMBL/GenBank/DDBJ databases">
        <title>Genomic Encyclopedia of Archaeal and Bacterial Type Strains, Phase II (KMG-II): from individual species to whole genera.</title>
        <authorList>
            <person name="Goeker M."/>
        </authorList>
    </citation>
    <scope>NUCLEOTIDE SEQUENCE [LARGE SCALE GENOMIC DNA]</scope>
    <source>
        <strain evidence="3 4">DSM 45211</strain>
    </source>
</reference>
<dbReference type="Proteomes" id="UP000243528">
    <property type="component" value="Unassembled WGS sequence"/>
</dbReference>
<comment type="caution">
    <text evidence="3">The sequence shown here is derived from an EMBL/GenBank/DDBJ whole genome shotgun (WGS) entry which is preliminary data.</text>
</comment>
<accession>A0A2P8E6Z9</accession>
<protein>
    <submittedName>
        <fullName evidence="3">Uncharacterized protein DUF222</fullName>
    </submittedName>
</protein>
<dbReference type="Pfam" id="PF02720">
    <property type="entry name" value="DUF222"/>
    <property type="match status" value="1"/>
</dbReference>
<evidence type="ECO:0000256" key="1">
    <source>
        <dbReference type="SAM" id="MobiDB-lite"/>
    </source>
</evidence>
<name>A0A2P8E6Z9_9ACTN</name>
<sequence length="661" mass="69174">MSAGVGRGPVVGDGVAYGRVEVLAPGAVDPVLLAAYDEGVAHGWVNPHDPADAAVSTPLDGVDLRAEFPRLFADDGDPNLGADSCGAAAADPPVASLPAAARPAVDPPGTRPVAVDSPAAAPLAAAEAAVVEVPRVLPAAVADMAPGPELAGVLDGVDVAELGAFELVEAAAAWQRLTSWALAAQAGVLAELTRRTAMRPAGDTGYRSVNPVTNTAMDVAGRTHTTTRQAENAVGHAVQLVEDFPATHAALAAGMIDERRARVITAELGGQDPAIRRRVEASVLPEAGDLDSVLLRRKVKHLLQQLAPVEAEQRCQQARQRRYVRDSPAEDGMAHLEAFMPAEDVAAVMATLNAAAETAKRRDRESSREPRTLDQRRADALAELVWNSLTTGHLGARPDVSHGNNGDSGHDGHDDGHDDGHGDGSGGGRRDADGHDRHGHAGGTASPGGAPVGTALAHAHGRPVTVHVTIPLTTLLGLDEHPAHLDGYGPVPGQIGRHLAAGGLWQWVGTHPATGQVLDHGLTRYRPPQALIDHVVLRDRECRSPGCHRPAMACEIDHRDPHSRGGPTSACNCLPLCKTHHLLKHHGRWRLVRLQSGAYEWISPSGHRYTKPPESIGPITGTHPDVEPTGVGPPRLKPPPSPVDPTVRADPPGPCDDVPPF</sequence>
<dbReference type="CDD" id="cd00085">
    <property type="entry name" value="HNHc"/>
    <property type="match status" value="1"/>
</dbReference>
<feature type="region of interest" description="Disordered" evidence="1">
    <location>
        <begin position="607"/>
        <end position="661"/>
    </location>
</feature>
<dbReference type="InterPro" id="IPR003615">
    <property type="entry name" value="HNH_nuc"/>
</dbReference>
<dbReference type="InterPro" id="IPR003870">
    <property type="entry name" value="DUF222"/>
</dbReference>
<evidence type="ECO:0000259" key="2">
    <source>
        <dbReference type="Pfam" id="PF02720"/>
    </source>
</evidence>
<dbReference type="AlphaFoldDB" id="A0A2P8E6Z9"/>
<feature type="region of interest" description="Disordered" evidence="1">
    <location>
        <begin position="392"/>
        <end position="455"/>
    </location>
</feature>
<dbReference type="Gene3D" id="1.10.30.50">
    <property type="match status" value="1"/>
</dbReference>
<feature type="domain" description="DUF222" evidence="2">
    <location>
        <begin position="183"/>
        <end position="395"/>
    </location>
</feature>
<evidence type="ECO:0000313" key="4">
    <source>
        <dbReference type="Proteomes" id="UP000243528"/>
    </source>
</evidence>
<evidence type="ECO:0000313" key="3">
    <source>
        <dbReference type="EMBL" id="PSL05251.1"/>
    </source>
</evidence>
<gene>
    <name evidence="3" type="ORF">CLV30_104117</name>
</gene>
<feature type="compositionally biased region" description="Basic and acidic residues" evidence="1">
    <location>
        <begin position="358"/>
        <end position="376"/>
    </location>
</feature>
<keyword evidence="4" id="KW-1185">Reference proteome</keyword>
<organism evidence="3 4">
    <name type="scientific">Haloactinopolyspora alba</name>
    <dbReference type="NCBI Taxonomy" id="648780"/>
    <lineage>
        <taxon>Bacteria</taxon>
        <taxon>Bacillati</taxon>
        <taxon>Actinomycetota</taxon>
        <taxon>Actinomycetes</taxon>
        <taxon>Jiangellales</taxon>
        <taxon>Jiangellaceae</taxon>
        <taxon>Haloactinopolyspora</taxon>
    </lineage>
</organism>
<feature type="region of interest" description="Disordered" evidence="1">
    <location>
        <begin position="356"/>
        <end position="376"/>
    </location>
</feature>
<feature type="compositionally biased region" description="Pro residues" evidence="1">
    <location>
        <begin position="651"/>
        <end position="661"/>
    </location>
</feature>